<gene>
    <name evidence="1" type="ORF">FHR95_003086</name>
</gene>
<dbReference type="RefSeq" id="WP_183315052.1">
    <property type="nucleotide sequence ID" value="NZ_JACHXQ010000013.1"/>
</dbReference>
<protein>
    <submittedName>
        <fullName evidence="1">DNA sulfur modification protein DndE</fullName>
    </submittedName>
</protein>
<sequence length="99" mass="11586">MLPNRFALTQQTEEKLKREKLRTGVSPNILARELFFRSIEKGLVSEPNNEITFGKMVLEKTVWLGELEKITEEMLKHYYGQLEKNRAARIWALHVQSAI</sequence>
<dbReference type="Proteomes" id="UP000563050">
    <property type="component" value="Unassembled WGS sequence"/>
</dbReference>
<dbReference type="InterPro" id="IPR014969">
    <property type="entry name" value="DNA_S_DndE"/>
</dbReference>
<dbReference type="Gene3D" id="1.10.1220.160">
    <property type="entry name" value="DNA sulphur modification protein DndE"/>
    <property type="match status" value="1"/>
</dbReference>
<dbReference type="InterPro" id="IPR038472">
    <property type="entry name" value="DndE_sf"/>
</dbReference>
<proteinExistence type="predicted"/>
<dbReference type="EMBL" id="JACHXQ010000013">
    <property type="protein sequence ID" value="MBB3185499.1"/>
    <property type="molecule type" value="Genomic_DNA"/>
</dbReference>
<evidence type="ECO:0000313" key="1">
    <source>
        <dbReference type="EMBL" id="MBB3185499.1"/>
    </source>
</evidence>
<accession>A0A7W5DN29</accession>
<reference evidence="1 2" key="1">
    <citation type="submission" date="2020-08" db="EMBL/GenBank/DDBJ databases">
        <title>Genomic Encyclopedia of Type Strains, Phase III (KMG-III): the genomes of soil and plant-associated and newly described type strains.</title>
        <authorList>
            <person name="Whitman W."/>
        </authorList>
    </citation>
    <scope>NUCLEOTIDE SEQUENCE [LARGE SCALE GENOMIC DNA]</scope>
    <source>
        <strain evidence="1 2">CECT 7341</strain>
    </source>
</reference>
<name>A0A7W5DN29_9GAMM</name>
<organism evidence="1 2">
    <name type="scientific">Halomonas fontilapidosi</name>
    <dbReference type="NCBI Taxonomy" id="616675"/>
    <lineage>
        <taxon>Bacteria</taxon>
        <taxon>Pseudomonadati</taxon>
        <taxon>Pseudomonadota</taxon>
        <taxon>Gammaproteobacteria</taxon>
        <taxon>Oceanospirillales</taxon>
        <taxon>Halomonadaceae</taxon>
        <taxon>Halomonas</taxon>
    </lineage>
</organism>
<dbReference type="Pfam" id="PF08870">
    <property type="entry name" value="DndE"/>
    <property type="match status" value="1"/>
</dbReference>
<evidence type="ECO:0000313" key="2">
    <source>
        <dbReference type="Proteomes" id="UP000563050"/>
    </source>
</evidence>
<comment type="caution">
    <text evidence="1">The sequence shown here is derived from an EMBL/GenBank/DDBJ whole genome shotgun (WGS) entry which is preliminary data.</text>
</comment>
<dbReference type="AlphaFoldDB" id="A0A7W5DN29"/>
<keyword evidence="2" id="KW-1185">Reference proteome</keyword>